<dbReference type="GO" id="GO:0005856">
    <property type="term" value="C:cytoskeleton"/>
    <property type="evidence" value="ECO:0007669"/>
    <property type="project" value="UniProtKB-ARBA"/>
</dbReference>
<feature type="region of interest" description="Disordered" evidence="7">
    <location>
        <begin position="713"/>
        <end position="738"/>
    </location>
</feature>
<evidence type="ECO:0000256" key="7">
    <source>
        <dbReference type="SAM" id="MobiDB-lite"/>
    </source>
</evidence>
<evidence type="ECO:0000256" key="6">
    <source>
        <dbReference type="SAM" id="Coils"/>
    </source>
</evidence>
<dbReference type="SUPFAM" id="SSF49562">
    <property type="entry name" value="C2 domain (Calcium/lipid-binding domain, CaLB)"/>
    <property type="match status" value="1"/>
</dbReference>
<evidence type="ECO:0000256" key="2">
    <source>
        <dbReference type="ARBA" id="ARBA00006042"/>
    </source>
</evidence>
<dbReference type="GeneID" id="107964419"/>
<evidence type="ECO:0000256" key="1">
    <source>
        <dbReference type="ARBA" id="ARBA00004138"/>
    </source>
</evidence>
<name>A0A7M7MGY1_APIME</name>
<feature type="coiled-coil region" evidence="6">
    <location>
        <begin position="214"/>
        <end position="373"/>
    </location>
</feature>
<sequence length="1341" mass="154703">MADDPNRDLLPVREGSCTDTFSSIDPRDRHCVIKLDRYQLEDRYLRLLEEANNLKKLTNCQEDKIKRLATKLMRVTASTRPCSLALNIYEDKNKIIALELENSKLKDKITVLKNQLLSHTISSRSSSKTRVRPSSGRITCRSESSRTKICCHCLDDDTSNVQSYLEKIEELETQKSEMCTRIIQLEKEVATYTTICQREKVADNVEYIKIWREMKQINDKLLTAENENGSLTAQIDDLKKKLDEKTKKNEIMASELLLEKKRIAEIDEQILKTKDSELSLREKNEQIKDLLKEVKILQQHNEELIILNSKYTKVELENKELKKKVIDQQHDQECLKTAVDNEQANIIALQTSNEQLLGKLEELQKNIENLTSYQAEKVESKDAQISICFSDMQISTLPTKHDLMCKNLEAQIKCRKCSELEYEELNSGKREKCKKCCEPIENEDLYKNRLYNPHAKINAVENKSMQTEIVKTTVMDGNDYNEIVASKKEILIKEVINSESQTLCSESAVKRAMITDSQCYSLSPDKMLKFLEEAQIGRGEQIKQRSTATDIDYDILDQYQRQSSTDKKAKQETFELTLQRQSRKDKIIPLEKRSADPNKLISVLFNILQEYSLTCTIPKEASTLYRPGKRPKFPNIDNETVKTPVYNDEVSSISSSKKICCSPYKQEKIKKKISNAKKRHRIKMFNSCTCTNLFKCGGKCIHCCSGSVKSLQNDASPYGSWNKNEKKNAENSKDTSTNLPASLQDYVKHLDKYKEFITEMNEIAESVQAMDPIQNFLQRERKSESETHCSLECPNIDCIDTSNNDSFPLVIGEGQGLVELHIVSLQLSTSAKQILFQEKDLGNVSLYVSWSIWNQETAYTPTLKCPKLNFNSSFVYRIPDLFSFFNYILLEFVIFQVNVYQEDNKSFIVARGKLCIKDILDYPQNKLHYIAPVNSVMPCTVGMNFGQLSLWVRLSCDIEKVEAFKKRRGIVSDVEKPRKELESKVVVPKVVVPKVALPKVVSKEEEVETEPKKVTVSEKEPEIHYESNDSDEVQSIVLEQMPELTVMKETDEENKDSIKDSVINDVPLKWKTESNEETTEEEEFDERFLRKEMKLPPGFLKDLENDLDVNEEKSNDTIKDVADVLMHENWNKFKERSLRAAKDSMKIQEPTIDESDDDDIERDTIAIEIISMNLHPTSSVMQNPDYELLYVEYCFLGYCGADMETISVRKPIYPNQPFEFHFKKLFRISEDKYSMQSDILRSMLDSTTNPNIRFIVVCEPIPEETDMKECVEIGYANFNIRDYALGEAKKYNLLPIYDIEEHEEIGMLKVGVNWSMITITYSTLINLYRFSLSLSLSPRVS</sequence>
<accession>A0A8B8GZN7</accession>
<keyword evidence="5" id="KW-0966">Cell projection</keyword>
<organism evidence="10">
    <name type="scientific">Apis mellifera</name>
    <name type="common">Honeybee</name>
    <dbReference type="NCBI Taxonomy" id="7460"/>
    <lineage>
        <taxon>Eukaryota</taxon>
        <taxon>Metazoa</taxon>
        <taxon>Ecdysozoa</taxon>
        <taxon>Arthropoda</taxon>
        <taxon>Hexapoda</taxon>
        <taxon>Insecta</taxon>
        <taxon>Pterygota</taxon>
        <taxon>Neoptera</taxon>
        <taxon>Endopterygota</taxon>
        <taxon>Hymenoptera</taxon>
        <taxon>Apocrita</taxon>
        <taxon>Aculeata</taxon>
        <taxon>Apoidea</taxon>
        <taxon>Anthophila</taxon>
        <taxon>Apidae</taxon>
        <taxon>Apis</taxon>
    </lineage>
</organism>
<dbReference type="InterPro" id="IPR035892">
    <property type="entry name" value="C2_domain_sf"/>
</dbReference>
<dbReference type="InterPro" id="IPR031139">
    <property type="entry name" value="RPGRIP1_fam"/>
</dbReference>
<dbReference type="PANTHER" id="PTHR14240">
    <property type="entry name" value="RETINITIS PIGMENTOSA GTPASE REGULATOR-INTERACTING PROTEIN"/>
    <property type="match status" value="1"/>
</dbReference>
<comment type="similarity">
    <text evidence="2">Belongs to the RPGRIP1 family.</text>
</comment>
<evidence type="ECO:0000313" key="13">
    <source>
        <dbReference type="RefSeq" id="XP_026296748.1"/>
    </source>
</evidence>
<comment type="subcellular location">
    <subcellularLocation>
        <location evidence="1">Cell projection</location>
        <location evidence="1">Cilium</location>
    </subcellularLocation>
</comment>
<dbReference type="EnsemblMetazoa" id="XM_026440963">
    <property type="protein sequence ID" value="XP_026296748"/>
    <property type="gene ID" value="LOC107964419"/>
</dbReference>
<feature type="domain" description="RPGRIP1 C-terminal" evidence="9">
    <location>
        <begin position="1162"/>
        <end position="1313"/>
    </location>
</feature>
<keyword evidence="4" id="KW-0969">Cilium</keyword>
<dbReference type="GO" id="GO:0005929">
    <property type="term" value="C:cilium"/>
    <property type="evidence" value="ECO:0007669"/>
    <property type="project" value="UniProtKB-SubCell"/>
</dbReference>
<gene>
    <name evidence="12 13" type="primary">LOC107964419</name>
</gene>
<evidence type="ECO:0000313" key="12">
    <source>
        <dbReference type="RefSeq" id="XP_026296747.1"/>
    </source>
</evidence>
<dbReference type="EnsemblMetazoa" id="XM_026440962">
    <property type="protein sequence ID" value="XP_026296747"/>
    <property type="gene ID" value="LOC107964419"/>
</dbReference>
<protein>
    <submittedName>
        <fullName evidence="12 13">Uncharacterized protein LOC107964419 isoform X1</fullName>
    </submittedName>
</protein>
<evidence type="ECO:0000256" key="3">
    <source>
        <dbReference type="ARBA" id="ARBA00023054"/>
    </source>
</evidence>
<dbReference type="RefSeq" id="XP_026296747.1">
    <property type="nucleotide sequence ID" value="XM_026440962.1"/>
</dbReference>
<evidence type="ECO:0000256" key="5">
    <source>
        <dbReference type="ARBA" id="ARBA00023273"/>
    </source>
</evidence>
<reference evidence="12 13" key="2">
    <citation type="submission" date="2025-04" db="UniProtKB">
        <authorList>
            <consortium name="RefSeq"/>
        </authorList>
    </citation>
    <scope>IDENTIFICATION</scope>
    <source>
        <strain evidence="12 13">DH4</strain>
        <tissue evidence="12 13">Whole body</tissue>
    </source>
</reference>
<dbReference type="InterPro" id="IPR041091">
    <property type="entry name" value="RPGRIP1_C"/>
</dbReference>
<evidence type="ECO:0000259" key="9">
    <source>
        <dbReference type="Pfam" id="PF18111"/>
    </source>
</evidence>
<accession>A0A8B8GYF7</accession>
<evidence type="ECO:0000313" key="10">
    <source>
        <dbReference type="EnsemblMetazoa" id="XP_026296748"/>
    </source>
</evidence>
<evidence type="ECO:0000313" key="11">
    <source>
        <dbReference type="Proteomes" id="UP000005203"/>
    </source>
</evidence>
<dbReference type="Gene3D" id="2.60.40.150">
    <property type="entry name" value="C2 domain"/>
    <property type="match status" value="2"/>
</dbReference>
<evidence type="ECO:0000259" key="8">
    <source>
        <dbReference type="Pfam" id="PF11618"/>
    </source>
</evidence>
<dbReference type="InterPro" id="IPR021656">
    <property type="entry name" value="C2-C2_1"/>
</dbReference>
<reference evidence="10" key="1">
    <citation type="submission" date="2021-01" db="UniProtKB">
        <authorList>
            <consortium name="EnsemblMetazoa"/>
        </authorList>
    </citation>
    <scope>IDENTIFICATION</scope>
    <source>
        <strain evidence="10">DH4</strain>
    </source>
</reference>
<proteinExistence type="inferred from homology"/>
<keyword evidence="3 6" id="KW-0175">Coiled coil</keyword>
<dbReference type="Pfam" id="PF11618">
    <property type="entry name" value="C2-C2_1"/>
    <property type="match status" value="1"/>
</dbReference>
<dbReference type="RefSeq" id="XP_026296748.1">
    <property type="nucleotide sequence ID" value="XM_026440963.1"/>
</dbReference>
<evidence type="ECO:0000256" key="4">
    <source>
        <dbReference type="ARBA" id="ARBA00023069"/>
    </source>
</evidence>
<dbReference type="OrthoDB" id="2133912at2759"/>
<feature type="compositionally biased region" description="Basic and acidic residues" evidence="7">
    <location>
        <begin position="723"/>
        <end position="733"/>
    </location>
</feature>
<dbReference type="KEGG" id="ame:107964419"/>
<accession>A0A7M7MGY1</accession>
<feature type="domain" description="RPGR-interacting protein 1 first C2" evidence="8">
    <location>
        <begin position="811"/>
        <end position="955"/>
    </location>
</feature>
<feature type="coiled-coil region" evidence="6">
    <location>
        <begin position="154"/>
        <end position="188"/>
    </location>
</feature>
<dbReference type="Pfam" id="PF18111">
    <property type="entry name" value="RPGR1_C"/>
    <property type="match status" value="1"/>
</dbReference>
<accession>A0A7M7L963</accession>
<keyword evidence="11" id="KW-1185">Reference proteome</keyword>
<dbReference type="Proteomes" id="UP000005203">
    <property type="component" value="Linkage group LG5"/>
</dbReference>